<protein>
    <submittedName>
        <fullName evidence="3">SDR family oxidoreductase</fullName>
    </submittedName>
</protein>
<keyword evidence="2" id="KW-0560">Oxidoreductase</keyword>
<dbReference type="SUPFAM" id="SSF51735">
    <property type="entry name" value="NAD(P)-binding Rossmann-fold domains"/>
    <property type="match status" value="1"/>
</dbReference>
<dbReference type="PRINTS" id="PR00081">
    <property type="entry name" value="GDHRDH"/>
</dbReference>
<evidence type="ECO:0000256" key="2">
    <source>
        <dbReference type="ARBA" id="ARBA00023002"/>
    </source>
</evidence>
<dbReference type="PROSITE" id="PS00061">
    <property type="entry name" value="ADH_SHORT"/>
    <property type="match status" value="1"/>
</dbReference>
<dbReference type="AlphaFoldDB" id="A0A838BUM8"/>
<dbReference type="Proteomes" id="UP000572984">
    <property type="component" value="Unassembled WGS sequence"/>
</dbReference>
<dbReference type="PANTHER" id="PTHR44196:SF3">
    <property type="entry name" value="SHORT CHAIN DEHYDROGENASE FAMILY PROTEIN"/>
    <property type="match status" value="1"/>
</dbReference>
<dbReference type="GO" id="GO:0016491">
    <property type="term" value="F:oxidoreductase activity"/>
    <property type="evidence" value="ECO:0007669"/>
    <property type="project" value="UniProtKB-KW"/>
</dbReference>
<proteinExistence type="inferred from homology"/>
<gene>
    <name evidence="3" type="ORF">H0S73_18875</name>
</gene>
<organism evidence="3 4">
    <name type="scientific">Microvirga mediterraneensis</name>
    <dbReference type="NCBI Taxonomy" id="2754695"/>
    <lineage>
        <taxon>Bacteria</taxon>
        <taxon>Pseudomonadati</taxon>
        <taxon>Pseudomonadota</taxon>
        <taxon>Alphaproteobacteria</taxon>
        <taxon>Hyphomicrobiales</taxon>
        <taxon>Methylobacteriaceae</taxon>
        <taxon>Microvirga</taxon>
    </lineage>
</organism>
<accession>A0A838BUM8</accession>
<dbReference type="EMBL" id="JACDXJ010000001">
    <property type="protein sequence ID" value="MBA1158176.1"/>
    <property type="molecule type" value="Genomic_DNA"/>
</dbReference>
<evidence type="ECO:0000313" key="3">
    <source>
        <dbReference type="EMBL" id="MBA1158176.1"/>
    </source>
</evidence>
<keyword evidence="4" id="KW-1185">Reference proteome</keyword>
<dbReference type="RefSeq" id="WP_181053594.1">
    <property type="nucleotide sequence ID" value="NZ_JACDXJ010000001.1"/>
</dbReference>
<dbReference type="InterPro" id="IPR002347">
    <property type="entry name" value="SDR_fam"/>
</dbReference>
<dbReference type="CDD" id="cd05233">
    <property type="entry name" value="SDR_c"/>
    <property type="match status" value="1"/>
</dbReference>
<reference evidence="3 4" key="1">
    <citation type="submission" date="2020-07" db="EMBL/GenBank/DDBJ databases">
        <title>Draft genome and description of Microvirga mediterraneensis Marseille-Q2068 sp. nov.</title>
        <authorList>
            <person name="Boxberger M."/>
        </authorList>
    </citation>
    <scope>NUCLEOTIDE SEQUENCE [LARGE SCALE GENOMIC DNA]</scope>
    <source>
        <strain evidence="3 4">Marseille-Q2068</strain>
    </source>
</reference>
<dbReference type="GO" id="GO:0016020">
    <property type="term" value="C:membrane"/>
    <property type="evidence" value="ECO:0007669"/>
    <property type="project" value="TreeGrafter"/>
</dbReference>
<comment type="caution">
    <text evidence="3">The sequence shown here is derived from an EMBL/GenBank/DDBJ whole genome shotgun (WGS) entry which is preliminary data.</text>
</comment>
<dbReference type="PANTHER" id="PTHR44196">
    <property type="entry name" value="DEHYDROGENASE/REDUCTASE SDR FAMILY MEMBER 7B"/>
    <property type="match status" value="1"/>
</dbReference>
<evidence type="ECO:0000313" key="4">
    <source>
        <dbReference type="Proteomes" id="UP000572984"/>
    </source>
</evidence>
<dbReference type="InterPro" id="IPR020904">
    <property type="entry name" value="Sc_DH/Rdtase_CS"/>
</dbReference>
<dbReference type="Gene3D" id="3.40.50.720">
    <property type="entry name" value="NAD(P)-binding Rossmann-like Domain"/>
    <property type="match status" value="1"/>
</dbReference>
<name>A0A838BUM8_9HYPH</name>
<sequence length="244" mass="26492">MTAVILGATAGVGRALGRELARRGMNVLLIARDEQSLQAEAAHLRLMYGVCASTVVADGTRPQELAAKLSEACSHLDSIDVLLCPIGASRSDDDGSQPLQETQSLIDTNFTAVVAATDVILPAMIRVNRGSIVGFSSIAATRGRGANVVYSASKRALESYFESMRHRLADTGVRTTVYRLGYIATQQSYGKTLLLPIATPEDVARTVCAHLQMREGCVTYPSFWLPIIYLLRVVPWAIFKKMKF</sequence>
<evidence type="ECO:0000256" key="1">
    <source>
        <dbReference type="ARBA" id="ARBA00006484"/>
    </source>
</evidence>
<dbReference type="InterPro" id="IPR036291">
    <property type="entry name" value="NAD(P)-bd_dom_sf"/>
</dbReference>
<dbReference type="Pfam" id="PF00106">
    <property type="entry name" value="adh_short"/>
    <property type="match status" value="1"/>
</dbReference>
<comment type="similarity">
    <text evidence="1">Belongs to the short-chain dehydrogenases/reductases (SDR) family.</text>
</comment>